<gene>
    <name evidence="2" type="ORF">BcabD6B2_07970</name>
</gene>
<dbReference type="Proteomes" id="UP001497744">
    <property type="component" value="Unassembled WGS sequence"/>
</dbReference>
<organism evidence="2 3">
    <name type="scientific">Babesia caballi</name>
    <dbReference type="NCBI Taxonomy" id="5871"/>
    <lineage>
        <taxon>Eukaryota</taxon>
        <taxon>Sar</taxon>
        <taxon>Alveolata</taxon>
        <taxon>Apicomplexa</taxon>
        <taxon>Aconoidasida</taxon>
        <taxon>Piroplasmida</taxon>
        <taxon>Babesiidae</taxon>
        <taxon>Babesia</taxon>
    </lineage>
</organism>
<feature type="region of interest" description="Disordered" evidence="1">
    <location>
        <begin position="119"/>
        <end position="146"/>
    </location>
</feature>
<accession>A0AAV4LP29</accession>
<sequence>MGPRLLLVKEADGAGRRGRCVSPPCRKRAGRDHGAIESKAERALALEWEARFGRCWHAGVPAVAWFAKNVRKHAGMTHRDTGACGLAEPLAVALSHAPEVRRCTTHHAADVVQGELRPGQEHARAGNPNLTGVGGPQRVLRPSEGLPCQTRGRRTIVLQQLRDRFNVAGGDALVACFGDVHGARQRGRAHQTHVGPLVGEEGLGELEVGAVHQSGDPPESVRKLEVVDVAHVVDVVGHHAAGAALADGAAGAAEAGVLREGGREGQADAVVVERLAAALAEEQVGAEGAGAADDAELDPAVVGVQHGVRAERPHRVHEAAVRDVQDLRVEGALHQGGVEQHHGLGLDQQGQALASLGGQHGVLQAAGNHGDGEHGAEGGHLEEEVGVAQVREQALVIQVLQNALEPLQLHLLVVAGAENVRLALQVERDAHVLEVQLGLQVVADQLADFLEPQRGLLEAQRQLAVALGVACEHGHLAAQDLELRLVQAPLQNARHLALAQAQDAADQLLAAQLEVGRDAVHPRVGHVDRLAVVGDHQHVEDELLHRLVGAALQLGPYRYQVHGALDDAPVDVARVRHGVAELRGALGVEDQLQDPQDAVQLVGAAADQAGVLTALVGHGERYLLREGVALVVHPQPAAVALHPVVGGVVQGGPDAVAHAAVVVLLEGLPAAQAEEEKEAPVHVVGGHEVAVAAADALQAGPTAPGLQEGEVGDRGVAAGLVG</sequence>
<reference evidence="2 3" key="1">
    <citation type="submission" date="2021-06" db="EMBL/GenBank/DDBJ databases">
        <title>Genome sequence of Babesia caballi.</title>
        <authorList>
            <person name="Yamagishi J."/>
            <person name="Kidaka T."/>
            <person name="Ochi A."/>
        </authorList>
    </citation>
    <scope>NUCLEOTIDE SEQUENCE [LARGE SCALE GENOMIC DNA]</scope>
    <source>
        <strain evidence="2">USDA-D6B2</strain>
    </source>
</reference>
<dbReference type="GeneID" id="94192845"/>
<proteinExistence type="predicted"/>
<evidence type="ECO:0000256" key="1">
    <source>
        <dbReference type="SAM" id="MobiDB-lite"/>
    </source>
</evidence>
<dbReference type="EMBL" id="BPLF01000001">
    <property type="protein sequence ID" value="GIX61362.1"/>
    <property type="molecule type" value="Genomic_DNA"/>
</dbReference>
<evidence type="ECO:0000313" key="3">
    <source>
        <dbReference type="Proteomes" id="UP001497744"/>
    </source>
</evidence>
<dbReference type="RefSeq" id="XP_067713433.1">
    <property type="nucleotide sequence ID" value="XM_067857332.1"/>
</dbReference>
<name>A0AAV4LP29_BABCB</name>
<protein>
    <submittedName>
        <fullName evidence="2">Uncharacterized protein</fullName>
    </submittedName>
</protein>
<comment type="caution">
    <text evidence="2">The sequence shown here is derived from an EMBL/GenBank/DDBJ whole genome shotgun (WGS) entry which is preliminary data.</text>
</comment>
<keyword evidence="3" id="KW-1185">Reference proteome</keyword>
<dbReference type="AlphaFoldDB" id="A0AAV4LP29"/>
<evidence type="ECO:0000313" key="2">
    <source>
        <dbReference type="EMBL" id="GIX61362.1"/>
    </source>
</evidence>